<organism evidence="1 2">
    <name type="scientific">Nocardioides panzhihuensis</name>
    <dbReference type="NCBI Taxonomy" id="860243"/>
    <lineage>
        <taxon>Bacteria</taxon>
        <taxon>Bacillati</taxon>
        <taxon>Actinomycetota</taxon>
        <taxon>Actinomycetes</taxon>
        <taxon>Propionibacteriales</taxon>
        <taxon>Nocardioidaceae</taxon>
        <taxon>Nocardioides</taxon>
    </lineage>
</organism>
<dbReference type="Proteomes" id="UP000564496">
    <property type="component" value="Unassembled WGS sequence"/>
</dbReference>
<proteinExistence type="predicted"/>
<reference evidence="1 2" key="1">
    <citation type="submission" date="2020-07" db="EMBL/GenBank/DDBJ databases">
        <title>Sequencing the genomes of 1000 actinobacteria strains.</title>
        <authorList>
            <person name="Klenk H.-P."/>
        </authorList>
    </citation>
    <scope>NUCLEOTIDE SEQUENCE [LARGE SCALE GENOMIC DNA]</scope>
    <source>
        <strain evidence="1 2">DSM 26487</strain>
    </source>
</reference>
<sequence length="628" mass="66522">MKPVAPTLTMQDIADLAHVSRPAVSMWRRRPNVRGRVIPFPAAVDTVAGIERFDRDEIVAWLAETGRGNNPDHAYDAPTLSAPLDVDTETVVALLCLRALGVTELEPLTPSGVAAAAADHDPEDLLVKREMAGAVLDAATLRYVDDLVEGSYGFSDALVRIGSGRLRRESQDAGFAHELLTLLRTVVETARLHLGDDVALDPGGDTQLAIELADGFAGLLLGENEAARQLRRRALVKGVEVVDHAASSVRVVSLIGFTDSEALIAVDDAVLELGPFDAAIVLGPSTLLCDRLAGDLDAQRAQTLRSGNLGFAARLPRGMRKDAARQGLGLWVLSGQVHTDRVRVADLTGADLDLADLASDLSGALAQTEDRAFRYALAVDLAPVRAGKASLVPRGAVAPRLGTSHERDHLDRVHAATLTTSTSLTGFDVDVDRAPGSVVLRQRSLAELCDGGHLKRIRGARIDLGHADPDGTVPVLAADGATAGVRLDPFDAERHYPHAARTEPGDVVFRDKGTPAALVDETGGAMVRSPSRILRLMKGAPVGPYALAAIINRQTGGEWEAWTVPALAAEAGDALDRTLAGIDDHIDELRRRLAAAHELQNALIDGVAAGTVTLDTDHQSDSTQRRAG</sequence>
<gene>
    <name evidence="1" type="ORF">BJ988_005274</name>
</gene>
<evidence type="ECO:0000313" key="2">
    <source>
        <dbReference type="Proteomes" id="UP000564496"/>
    </source>
</evidence>
<comment type="caution">
    <text evidence="1">The sequence shown here is derived from an EMBL/GenBank/DDBJ whole genome shotgun (WGS) entry which is preliminary data.</text>
</comment>
<dbReference type="RefSeq" id="WP_179660795.1">
    <property type="nucleotide sequence ID" value="NZ_JACBZR010000001.1"/>
</dbReference>
<name>A0A7Z0DSN7_9ACTN</name>
<dbReference type="EMBL" id="JACBZR010000001">
    <property type="protein sequence ID" value="NYI80626.1"/>
    <property type="molecule type" value="Genomic_DNA"/>
</dbReference>
<evidence type="ECO:0000313" key="1">
    <source>
        <dbReference type="EMBL" id="NYI80626.1"/>
    </source>
</evidence>
<protein>
    <submittedName>
        <fullName evidence="1">Uncharacterized protein</fullName>
    </submittedName>
</protein>
<keyword evidence="2" id="KW-1185">Reference proteome</keyword>
<accession>A0A7Z0DSN7</accession>
<dbReference type="AlphaFoldDB" id="A0A7Z0DSN7"/>